<gene>
    <name evidence="6" type="ORF">SAMN05216233_11289</name>
</gene>
<dbReference type="Pfam" id="PF13407">
    <property type="entry name" value="Peripla_BP_4"/>
    <property type="match status" value="1"/>
</dbReference>
<feature type="domain" description="GGDEF" evidence="5">
    <location>
        <begin position="692"/>
        <end position="827"/>
    </location>
</feature>
<dbReference type="InterPro" id="IPR029787">
    <property type="entry name" value="Nucleotide_cyclase"/>
</dbReference>
<dbReference type="STRING" id="419481.SAMN05216233_11289"/>
<dbReference type="InterPro" id="IPR000160">
    <property type="entry name" value="GGDEF_dom"/>
</dbReference>
<dbReference type="EMBL" id="FMUX01000012">
    <property type="protein sequence ID" value="SCY58120.1"/>
    <property type="molecule type" value="Genomic_DNA"/>
</dbReference>
<evidence type="ECO:0000256" key="2">
    <source>
        <dbReference type="ARBA" id="ARBA00034247"/>
    </source>
</evidence>
<dbReference type="SUPFAM" id="SSF53850">
    <property type="entry name" value="Periplasmic binding protein-like II"/>
    <property type="match status" value="1"/>
</dbReference>
<feature type="signal peptide" evidence="4">
    <location>
        <begin position="1"/>
        <end position="26"/>
    </location>
</feature>
<dbReference type="InterPro" id="IPR001638">
    <property type="entry name" value="Solute-binding_3/MltF_N"/>
</dbReference>
<keyword evidence="3" id="KW-0812">Transmembrane</keyword>
<dbReference type="Pfam" id="PF00497">
    <property type="entry name" value="SBP_bac_3"/>
    <property type="match status" value="1"/>
</dbReference>
<dbReference type="Proteomes" id="UP000198870">
    <property type="component" value="Unassembled WGS sequence"/>
</dbReference>
<evidence type="ECO:0000256" key="1">
    <source>
        <dbReference type="ARBA" id="ARBA00012528"/>
    </source>
</evidence>
<dbReference type="OrthoDB" id="9813903at2"/>
<dbReference type="FunFam" id="3.30.70.270:FF:000001">
    <property type="entry name" value="Diguanylate cyclase domain protein"/>
    <property type="match status" value="1"/>
</dbReference>
<dbReference type="InterPro" id="IPR025997">
    <property type="entry name" value="SBP_2_dom"/>
</dbReference>
<keyword evidence="4" id="KW-0732">Signal</keyword>
<accession>A0A1G5H446</accession>
<dbReference type="InterPro" id="IPR028082">
    <property type="entry name" value="Peripla_BP_I"/>
</dbReference>
<dbReference type="Gene3D" id="3.40.190.10">
    <property type="entry name" value="Periplasmic binding protein-like II"/>
    <property type="match status" value="2"/>
</dbReference>
<dbReference type="AlphaFoldDB" id="A0A1G5H446"/>
<evidence type="ECO:0000259" key="5">
    <source>
        <dbReference type="PROSITE" id="PS50887"/>
    </source>
</evidence>
<comment type="catalytic activity">
    <reaction evidence="2">
        <text>2 GTP = 3',3'-c-di-GMP + 2 diphosphate</text>
        <dbReference type="Rhea" id="RHEA:24898"/>
        <dbReference type="ChEBI" id="CHEBI:33019"/>
        <dbReference type="ChEBI" id="CHEBI:37565"/>
        <dbReference type="ChEBI" id="CHEBI:58805"/>
        <dbReference type="EC" id="2.7.7.65"/>
    </reaction>
</comment>
<dbReference type="PANTHER" id="PTHR45138:SF9">
    <property type="entry name" value="DIGUANYLATE CYCLASE DGCM-RELATED"/>
    <property type="match status" value="1"/>
</dbReference>
<evidence type="ECO:0000313" key="6">
    <source>
        <dbReference type="EMBL" id="SCY58120.1"/>
    </source>
</evidence>
<evidence type="ECO:0000256" key="3">
    <source>
        <dbReference type="SAM" id="Phobius"/>
    </source>
</evidence>
<dbReference type="PANTHER" id="PTHR45138">
    <property type="entry name" value="REGULATORY COMPONENTS OF SENSORY TRANSDUCTION SYSTEM"/>
    <property type="match status" value="1"/>
</dbReference>
<dbReference type="CDD" id="cd01949">
    <property type="entry name" value="GGDEF"/>
    <property type="match status" value="1"/>
</dbReference>
<dbReference type="CDD" id="cd01007">
    <property type="entry name" value="PBP2_BvgS_HisK_like"/>
    <property type="match status" value="1"/>
</dbReference>
<dbReference type="NCBIfam" id="TIGR00254">
    <property type="entry name" value="GGDEF"/>
    <property type="match status" value="1"/>
</dbReference>
<organism evidence="6 7">
    <name type="scientific">Desulfoluna spongiiphila</name>
    <dbReference type="NCBI Taxonomy" id="419481"/>
    <lineage>
        <taxon>Bacteria</taxon>
        <taxon>Pseudomonadati</taxon>
        <taxon>Thermodesulfobacteriota</taxon>
        <taxon>Desulfobacteria</taxon>
        <taxon>Desulfobacterales</taxon>
        <taxon>Desulfolunaceae</taxon>
        <taxon>Desulfoluna</taxon>
    </lineage>
</organism>
<dbReference type="GO" id="GO:0043709">
    <property type="term" value="P:cell adhesion involved in single-species biofilm formation"/>
    <property type="evidence" value="ECO:0007669"/>
    <property type="project" value="TreeGrafter"/>
</dbReference>
<dbReference type="SUPFAM" id="SSF55073">
    <property type="entry name" value="Nucleotide cyclase"/>
    <property type="match status" value="1"/>
</dbReference>
<dbReference type="Gene3D" id="3.30.70.270">
    <property type="match status" value="1"/>
</dbReference>
<reference evidence="6 7" key="1">
    <citation type="submission" date="2016-10" db="EMBL/GenBank/DDBJ databases">
        <authorList>
            <person name="de Groot N.N."/>
        </authorList>
    </citation>
    <scope>NUCLEOTIDE SEQUENCE [LARGE SCALE GENOMIC DNA]</scope>
    <source>
        <strain evidence="6 7">AA1</strain>
    </source>
</reference>
<dbReference type="EC" id="2.7.7.65" evidence="1"/>
<keyword evidence="7" id="KW-1185">Reference proteome</keyword>
<feature type="chain" id="PRO_5011637267" description="diguanylate cyclase" evidence="4">
    <location>
        <begin position="27"/>
        <end position="827"/>
    </location>
</feature>
<dbReference type="Gene3D" id="3.40.50.2300">
    <property type="match status" value="2"/>
</dbReference>
<dbReference type="RefSeq" id="WP_092211974.1">
    <property type="nucleotide sequence ID" value="NZ_FMUX01000012.1"/>
</dbReference>
<dbReference type="InterPro" id="IPR043128">
    <property type="entry name" value="Rev_trsase/Diguanyl_cyclase"/>
</dbReference>
<proteinExistence type="predicted"/>
<evidence type="ECO:0000256" key="4">
    <source>
        <dbReference type="SAM" id="SignalP"/>
    </source>
</evidence>
<dbReference type="SMART" id="SM00062">
    <property type="entry name" value="PBPb"/>
    <property type="match status" value="1"/>
</dbReference>
<name>A0A1G5H446_9BACT</name>
<dbReference type="SUPFAM" id="SSF53822">
    <property type="entry name" value="Periplasmic binding protein-like I"/>
    <property type="match status" value="1"/>
</dbReference>
<keyword evidence="3" id="KW-0472">Membrane</keyword>
<dbReference type="Pfam" id="PF00990">
    <property type="entry name" value="GGDEF"/>
    <property type="match status" value="1"/>
</dbReference>
<protein>
    <recommendedName>
        <fullName evidence="1">diguanylate cyclase</fullName>
        <ecNumber evidence="1">2.7.7.65</ecNumber>
    </recommendedName>
</protein>
<keyword evidence="3" id="KW-1133">Transmembrane helix</keyword>
<dbReference type="GO" id="GO:0052621">
    <property type="term" value="F:diguanylate cyclase activity"/>
    <property type="evidence" value="ECO:0007669"/>
    <property type="project" value="UniProtKB-EC"/>
</dbReference>
<dbReference type="CDD" id="cd06324">
    <property type="entry name" value="PBP1_ABC_sugar_binding-like"/>
    <property type="match status" value="1"/>
</dbReference>
<sequence>MAVCNGVMRVMCMGALFLSLAVPAKAFQVSLFVPRNDTVFWASLVRLTRAAAHDLELDLVVYSAGNQGDTMLSQVKAACIRGTDGLLFMNYEHLGKEILSISEEHKVPAFLYNTGFEDPLMVPRRHYPYWIGSMTPDDVRAGGLLAERLIRAGKRSGVGEVRMLAIEGNPHEKSSADRVKGMKTVVAGRGDVTLYGIANAGKGWSRARGRQVFLSEYRRHPDINTVWAAGDDIALGVLDAIRDLGLDEGAVLTGGIDWSAPAVESIRSGANRLSIGGHMLEGAWSLTLMHDYLRHRDFARESTVFKTRMHAIDSGNVDQVRAFLSDNWDRIDFAAFSKYLNTTLLYRFDLPHLLDTFYPKTNAFEITAEERRWLADHPTVRLGIDDNWPPFEFLGPDGRYDGMVADYVRVLEERLGIRCVYTRGMTWSETLTAMKEKRLDMIAAIGAISQHKEAMRLTSPFLSFPLVVITNEQVDFVEDMEALAGRTVAVVKDYSEHKILAGEYPHIKVLSADTTVDALAAVATGKAYAYVGNLAVANYTIKKERLTHLKVSGTVPRTLAISMGVRRDWPLFAGLVSKAMGSISEAERDTIYQRWITLRYEHGVDYTLLWQFLVGAVGVLAVSIYWNRRLSIVNKALKKEIDVRVLAEEALRREQARVKVMAVTDPLTGLYNRRKFAEAFPLEISRLRRSGRYLAFAIMDIDFFKQYNDHYGHQMGDEALNRVGALLLRRCKRGTDYSFRLGGEEFGLLFLARDPDRALAFMESMREAIAGLAIEHTQSKVSDVLTVSLGLVVSDSPTDIDTMYKTADQALYRAKDSGRNRTEMAAC</sequence>
<dbReference type="PROSITE" id="PS50887">
    <property type="entry name" value="GGDEF"/>
    <property type="match status" value="1"/>
</dbReference>
<feature type="transmembrane region" description="Helical" evidence="3">
    <location>
        <begin position="608"/>
        <end position="626"/>
    </location>
</feature>
<dbReference type="GO" id="GO:0005886">
    <property type="term" value="C:plasma membrane"/>
    <property type="evidence" value="ECO:0007669"/>
    <property type="project" value="TreeGrafter"/>
</dbReference>
<dbReference type="InterPro" id="IPR050469">
    <property type="entry name" value="Diguanylate_Cyclase"/>
</dbReference>
<evidence type="ECO:0000313" key="7">
    <source>
        <dbReference type="Proteomes" id="UP000198870"/>
    </source>
</evidence>
<dbReference type="GO" id="GO:1902201">
    <property type="term" value="P:negative regulation of bacterial-type flagellum-dependent cell motility"/>
    <property type="evidence" value="ECO:0007669"/>
    <property type="project" value="TreeGrafter"/>
</dbReference>
<dbReference type="SMART" id="SM00267">
    <property type="entry name" value="GGDEF"/>
    <property type="match status" value="1"/>
</dbReference>